<dbReference type="RefSeq" id="XP_018701233.1">
    <property type="nucleotide sequence ID" value="XM_018851494.1"/>
</dbReference>
<evidence type="ECO:0000313" key="2">
    <source>
        <dbReference type="Proteomes" id="UP000076744"/>
    </source>
</evidence>
<evidence type="ECO:0000313" key="1">
    <source>
        <dbReference type="EMBL" id="OAA55380.1"/>
    </source>
</evidence>
<keyword evidence="2" id="KW-1185">Reference proteome</keyword>
<dbReference type="AlphaFoldDB" id="A0A162MFB7"/>
<name>A0A162MFB7_CORFA</name>
<accession>A0A162MFB7</accession>
<protein>
    <submittedName>
        <fullName evidence="1">Uncharacterized protein</fullName>
    </submittedName>
</protein>
<comment type="caution">
    <text evidence="1">The sequence shown here is derived from an EMBL/GenBank/DDBJ whole genome shotgun (WGS) entry which is preliminary data.</text>
</comment>
<reference evidence="1 2" key="1">
    <citation type="journal article" date="2016" name="Genome Biol. Evol.">
        <title>Divergent and convergent evolution of fungal pathogenicity.</title>
        <authorList>
            <person name="Shang Y."/>
            <person name="Xiao G."/>
            <person name="Zheng P."/>
            <person name="Cen K."/>
            <person name="Zhan S."/>
            <person name="Wang C."/>
        </authorList>
    </citation>
    <scope>NUCLEOTIDE SEQUENCE [LARGE SCALE GENOMIC DNA]</scope>
    <source>
        <strain evidence="1 2">ARSEF 2679</strain>
    </source>
</reference>
<dbReference type="EMBL" id="AZHB01000025">
    <property type="protein sequence ID" value="OAA55380.1"/>
    <property type="molecule type" value="Genomic_DNA"/>
</dbReference>
<sequence>MPPQQSVCTQYYIHYRCGHAIDTEFVLCAYHAGKVELRCSDTTWKRLEEKTSSHKCRKCLQPDSWSRR</sequence>
<gene>
    <name evidence="1" type="ORF">ISF_07891</name>
</gene>
<proteinExistence type="predicted"/>
<dbReference type="Proteomes" id="UP000076744">
    <property type="component" value="Unassembled WGS sequence"/>
</dbReference>
<dbReference type="GeneID" id="30024183"/>
<organism evidence="1 2">
    <name type="scientific">Cordyceps fumosorosea (strain ARSEF 2679)</name>
    <name type="common">Isaria fumosorosea</name>
    <dbReference type="NCBI Taxonomy" id="1081104"/>
    <lineage>
        <taxon>Eukaryota</taxon>
        <taxon>Fungi</taxon>
        <taxon>Dikarya</taxon>
        <taxon>Ascomycota</taxon>
        <taxon>Pezizomycotina</taxon>
        <taxon>Sordariomycetes</taxon>
        <taxon>Hypocreomycetidae</taxon>
        <taxon>Hypocreales</taxon>
        <taxon>Cordycipitaceae</taxon>
        <taxon>Cordyceps</taxon>
    </lineage>
</organism>